<evidence type="ECO:0000256" key="2">
    <source>
        <dbReference type="ARBA" id="ARBA00022475"/>
    </source>
</evidence>
<dbReference type="Pfam" id="PF08395">
    <property type="entry name" value="7tm_7"/>
    <property type="match status" value="1"/>
</dbReference>
<protein>
    <submittedName>
        <fullName evidence="7">Uncharacterized protein</fullName>
    </submittedName>
</protein>
<proteinExistence type="predicted"/>
<evidence type="ECO:0000256" key="5">
    <source>
        <dbReference type="ARBA" id="ARBA00023136"/>
    </source>
</evidence>
<dbReference type="GO" id="GO:0005886">
    <property type="term" value="C:plasma membrane"/>
    <property type="evidence" value="ECO:0007669"/>
    <property type="project" value="UniProtKB-SubCell"/>
</dbReference>
<comment type="caution">
    <text evidence="7">The sequence shown here is derived from an EMBL/GenBank/DDBJ whole genome shotgun (WGS) entry which is preliminary data.</text>
</comment>
<sequence length="99" mass="10942">MYYAATWGSRLTLAAKAVVSKVYRLNDCTFPPELKLKIQMLALKLSTNPPQVSPGHYFILDRNSLTAVLACITTYIIILLQFQVSDYGKPSGNDTISAT</sequence>
<name>A0A8J2J1J7_9HEXA</name>
<keyword evidence="5 6" id="KW-0472">Membrane</keyword>
<dbReference type="OrthoDB" id="6625921at2759"/>
<evidence type="ECO:0000256" key="6">
    <source>
        <dbReference type="SAM" id="Phobius"/>
    </source>
</evidence>
<keyword evidence="8" id="KW-1185">Reference proteome</keyword>
<reference evidence="7" key="1">
    <citation type="submission" date="2021-06" db="EMBL/GenBank/DDBJ databases">
        <authorList>
            <person name="Hodson N. C."/>
            <person name="Mongue J. A."/>
            <person name="Jaron S. K."/>
        </authorList>
    </citation>
    <scope>NUCLEOTIDE SEQUENCE</scope>
</reference>
<organism evidence="7 8">
    <name type="scientific">Allacma fusca</name>
    <dbReference type="NCBI Taxonomy" id="39272"/>
    <lineage>
        <taxon>Eukaryota</taxon>
        <taxon>Metazoa</taxon>
        <taxon>Ecdysozoa</taxon>
        <taxon>Arthropoda</taxon>
        <taxon>Hexapoda</taxon>
        <taxon>Collembola</taxon>
        <taxon>Symphypleona</taxon>
        <taxon>Sminthuridae</taxon>
        <taxon>Allacma</taxon>
    </lineage>
</organism>
<feature type="transmembrane region" description="Helical" evidence="6">
    <location>
        <begin position="65"/>
        <end position="84"/>
    </location>
</feature>
<evidence type="ECO:0000256" key="3">
    <source>
        <dbReference type="ARBA" id="ARBA00022692"/>
    </source>
</evidence>
<dbReference type="Proteomes" id="UP000708208">
    <property type="component" value="Unassembled WGS sequence"/>
</dbReference>
<evidence type="ECO:0000256" key="1">
    <source>
        <dbReference type="ARBA" id="ARBA00004651"/>
    </source>
</evidence>
<evidence type="ECO:0000256" key="4">
    <source>
        <dbReference type="ARBA" id="ARBA00022989"/>
    </source>
</evidence>
<gene>
    <name evidence="7" type="ORF">AFUS01_LOCUS2077</name>
</gene>
<keyword evidence="4 6" id="KW-1133">Transmembrane helix</keyword>
<dbReference type="InterPro" id="IPR013604">
    <property type="entry name" value="7TM_chemorcpt"/>
</dbReference>
<keyword evidence="3 6" id="KW-0812">Transmembrane</keyword>
<dbReference type="GO" id="GO:0050909">
    <property type="term" value="P:sensory perception of taste"/>
    <property type="evidence" value="ECO:0007669"/>
    <property type="project" value="InterPro"/>
</dbReference>
<keyword evidence="2" id="KW-1003">Cell membrane</keyword>
<dbReference type="AlphaFoldDB" id="A0A8J2J1J7"/>
<evidence type="ECO:0000313" key="8">
    <source>
        <dbReference type="Proteomes" id="UP000708208"/>
    </source>
</evidence>
<comment type="subcellular location">
    <subcellularLocation>
        <location evidence="1">Cell membrane</location>
        <topology evidence="1">Multi-pass membrane protein</topology>
    </subcellularLocation>
</comment>
<dbReference type="EMBL" id="CAJVCH010011715">
    <property type="protein sequence ID" value="CAG7671474.1"/>
    <property type="molecule type" value="Genomic_DNA"/>
</dbReference>
<evidence type="ECO:0000313" key="7">
    <source>
        <dbReference type="EMBL" id="CAG7671474.1"/>
    </source>
</evidence>
<accession>A0A8J2J1J7</accession>